<evidence type="ECO:0000256" key="2">
    <source>
        <dbReference type="SAM" id="SignalP"/>
    </source>
</evidence>
<feature type="region of interest" description="Disordered" evidence="1">
    <location>
        <begin position="31"/>
        <end position="50"/>
    </location>
</feature>
<gene>
    <name evidence="3" type="ORF">V1633_32850</name>
</gene>
<evidence type="ECO:0000256" key="1">
    <source>
        <dbReference type="SAM" id="MobiDB-lite"/>
    </source>
</evidence>
<comment type="caution">
    <text evidence="3">The sequence shown here is derived from an EMBL/GenBank/DDBJ whole genome shotgun (WGS) entry which is preliminary data.</text>
</comment>
<keyword evidence="2" id="KW-0732">Signal</keyword>
<accession>A0ABU7S3B2</accession>
<dbReference type="RefSeq" id="WP_331218216.1">
    <property type="nucleotide sequence ID" value="NZ_JAZGQK010000036.1"/>
</dbReference>
<dbReference type="Proteomes" id="UP001332243">
    <property type="component" value="Unassembled WGS sequence"/>
</dbReference>
<dbReference type="PROSITE" id="PS51318">
    <property type="entry name" value="TAT"/>
    <property type="match status" value="1"/>
</dbReference>
<dbReference type="InterPro" id="IPR006311">
    <property type="entry name" value="TAT_signal"/>
</dbReference>
<organism evidence="3 4">
    <name type="scientific">Plantactinospora sonchi</name>
    <dbReference type="NCBI Taxonomy" id="1544735"/>
    <lineage>
        <taxon>Bacteria</taxon>
        <taxon>Bacillati</taxon>
        <taxon>Actinomycetota</taxon>
        <taxon>Actinomycetes</taxon>
        <taxon>Micromonosporales</taxon>
        <taxon>Micromonosporaceae</taxon>
        <taxon>Plantactinospora</taxon>
    </lineage>
</organism>
<sequence length="731" mass="78030">MTTRQRVLAATGALTLVPGLALIAVPTSAGAAPTPAATVRPASPGEPRMGLTSDKFTFNGEALDQLAAPQRAARRAGAAVETPPVGTVRSWPARDDTDGSLYLKNYTLRAIGQKIEVWVADDLAFPEGDCRNAVPGTTDVTDAQVRSLVTEFDTNMYPKETAAFSTPPDRDGTNAQIAGDFTGYGDRTVTLVDNVRDDNFYNFPAASSYIAGFFSSQLNEYFDRNIMTIDAFDWAHRTGAAPADEPTSDPCTSRPARPHSYEGTFAHEWQHLLQYYTDPAETAWINEGLSDYAQTLVGYVDGTKTVEEYGYDGHLACFQGFGTVQTPYNPNPRDCGGPENSLSLWGESPNPTAVLADYGNAYEFMLYLKDRFGAGFLTQLHRDGERQGLASLAALLKTKGEPDVHEFLHDYQTMVLTDRIVGNSRLGISLGIDRKKATSASLNSTVNLANPAAYATPGAAPNGADYVALTGAKGRVLKGTELRSLQFTGDRTLPAVPLAWTVATDDPDRPGNPVLFSGNENNTDASAVVPVTVPAADPTLTFQAKYGAEEGYDYGYVIVSTDGGASYTAIPGDRTVDGPRGPAVNGATDGFEAHRYDLSAYAGKAILLGFQYVSDGGVNEGGWKIDDITVGGTTVSDGSDLAPFDSITEVKPVSVAGWNLRLVGLDAKHSIVLQRDFGSRSTVKLGLLELAPLMLFPEVVAIVTYDEPTEQVGQYAAYNLTVNGVTQPGGH</sequence>
<keyword evidence="4" id="KW-1185">Reference proteome</keyword>
<evidence type="ECO:0000313" key="4">
    <source>
        <dbReference type="Proteomes" id="UP001332243"/>
    </source>
</evidence>
<dbReference type="Pfam" id="PF20773">
    <property type="entry name" value="InhA-like_MAM"/>
    <property type="match status" value="1"/>
</dbReference>
<feature type="signal peptide" evidence="2">
    <location>
        <begin position="1"/>
        <end position="31"/>
    </location>
</feature>
<dbReference type="EMBL" id="JAZGQK010000036">
    <property type="protein sequence ID" value="MEE6263279.1"/>
    <property type="molecule type" value="Genomic_DNA"/>
</dbReference>
<proteinExistence type="predicted"/>
<evidence type="ECO:0000313" key="3">
    <source>
        <dbReference type="EMBL" id="MEE6263279.1"/>
    </source>
</evidence>
<feature type="compositionally biased region" description="Low complexity" evidence="1">
    <location>
        <begin position="31"/>
        <end position="43"/>
    </location>
</feature>
<protein>
    <submittedName>
        <fullName evidence="3">Peptidase M6 immune inhibitor A</fullName>
    </submittedName>
</protein>
<name>A0ABU7S3B2_9ACTN</name>
<feature type="chain" id="PRO_5046159285" evidence="2">
    <location>
        <begin position="32"/>
        <end position="731"/>
    </location>
</feature>
<reference evidence="3 4" key="1">
    <citation type="submission" date="2024-01" db="EMBL/GenBank/DDBJ databases">
        <title>Genome insights into Plantactinospora sonchi sp. nov.</title>
        <authorList>
            <person name="Wang L."/>
        </authorList>
    </citation>
    <scope>NUCLEOTIDE SEQUENCE [LARGE SCALE GENOMIC DNA]</scope>
    <source>
        <strain evidence="3 4">NEAU-QY2</strain>
    </source>
</reference>